<dbReference type="Gene3D" id="3.20.20.190">
    <property type="entry name" value="Phosphatidylinositol (PI) phosphodiesterase"/>
    <property type="match status" value="1"/>
</dbReference>
<dbReference type="FunFam" id="3.20.20.190:FF:000040">
    <property type="entry name" value="Glycerophosphoryl diester phosphodiesterase family protein"/>
    <property type="match status" value="1"/>
</dbReference>
<dbReference type="SUPFAM" id="SSF51695">
    <property type="entry name" value="PLC-like phosphodiesterases"/>
    <property type="match status" value="1"/>
</dbReference>
<feature type="chain" id="PRO_5043048017" description="glycerophosphodiester phosphodiesterase" evidence="7">
    <location>
        <begin position="24"/>
        <end position="416"/>
    </location>
</feature>
<name>A0AAN9YQ33_9PEZI</name>
<dbReference type="Proteomes" id="UP001320420">
    <property type="component" value="Unassembled WGS sequence"/>
</dbReference>
<protein>
    <recommendedName>
        <fullName evidence="2">glycerophosphodiester phosphodiesterase</fullName>
        <ecNumber evidence="2">3.1.4.46</ecNumber>
    </recommendedName>
</protein>
<dbReference type="GO" id="GO:0006071">
    <property type="term" value="P:glycerol metabolic process"/>
    <property type="evidence" value="ECO:0007669"/>
    <property type="project" value="UniProtKB-KW"/>
</dbReference>
<feature type="domain" description="GP-PDE" evidence="8">
    <location>
        <begin position="69"/>
        <end position="393"/>
    </location>
</feature>
<dbReference type="InterPro" id="IPR017946">
    <property type="entry name" value="PLC-like_Pdiesterase_TIM-brl"/>
</dbReference>
<dbReference type="GO" id="GO:0006629">
    <property type="term" value="P:lipid metabolic process"/>
    <property type="evidence" value="ECO:0007669"/>
    <property type="project" value="InterPro"/>
</dbReference>
<dbReference type="GO" id="GO:0008889">
    <property type="term" value="F:glycerophosphodiester phosphodiesterase activity"/>
    <property type="evidence" value="ECO:0007669"/>
    <property type="project" value="UniProtKB-EC"/>
</dbReference>
<comment type="similarity">
    <text evidence="1">Belongs to the glycerophosphoryl diester phosphodiesterase family.</text>
</comment>
<organism evidence="9 10">
    <name type="scientific">Diatrype stigma</name>
    <dbReference type="NCBI Taxonomy" id="117547"/>
    <lineage>
        <taxon>Eukaryota</taxon>
        <taxon>Fungi</taxon>
        <taxon>Dikarya</taxon>
        <taxon>Ascomycota</taxon>
        <taxon>Pezizomycotina</taxon>
        <taxon>Sordariomycetes</taxon>
        <taxon>Xylariomycetidae</taxon>
        <taxon>Xylariales</taxon>
        <taxon>Diatrypaceae</taxon>
        <taxon>Diatrype</taxon>
    </lineage>
</organism>
<gene>
    <name evidence="9" type="ORF">SLS62_005046</name>
</gene>
<keyword evidence="5" id="KW-0378">Hydrolase</keyword>
<dbReference type="EC" id="3.1.4.46" evidence="2"/>
<dbReference type="EMBL" id="JAKJXP020000032">
    <property type="protein sequence ID" value="KAK7753096.1"/>
    <property type="molecule type" value="Genomic_DNA"/>
</dbReference>
<evidence type="ECO:0000256" key="2">
    <source>
        <dbReference type="ARBA" id="ARBA00012247"/>
    </source>
</evidence>
<feature type="signal peptide" evidence="7">
    <location>
        <begin position="1"/>
        <end position="23"/>
    </location>
</feature>
<evidence type="ECO:0000256" key="4">
    <source>
        <dbReference type="ARBA" id="ARBA00022798"/>
    </source>
</evidence>
<evidence type="ECO:0000313" key="10">
    <source>
        <dbReference type="Proteomes" id="UP001320420"/>
    </source>
</evidence>
<sequence>MYIDAAAAAFVAGLLAVSPVTSALPADRYKPKRHVELGPRPEYLIHDMDEGPLKDKLASCLDREAVSSKFSIGHRGGAVLQFPEETVESILAGARMGAGIQECDVAFTADRELVCRHAQCDLHTTTNIVATPLGAKCTTPFTPASPDGHPATAKCCTSDITLAEFKTLCGKMDGYNASASTPEEFLNGTPDWRTTLYSQCGTVMAHREFIQLVDELGLDFTSELKLPQVEMPFDGEYTQEQYAQQMIDEYKTAGIDPSRVWPQSFVFSDVAYWLENEPAFGRQALLLDQSGDTPETFPAAVANLTFYKDSGVRLVAPPLPYLITTDENDKYIPSDYATTAKDHGLQIITWSLERSPPLQRAAAAQDYYYMYMLNGTKHDGDIYELVHVLSKEVGVLGIFSDWSATVTYYANCFGLF</sequence>
<accession>A0AAN9YQ33</accession>
<evidence type="ECO:0000256" key="3">
    <source>
        <dbReference type="ARBA" id="ARBA00022729"/>
    </source>
</evidence>
<dbReference type="PANTHER" id="PTHR43620">
    <property type="entry name" value="GLYCEROPHOSPHORYL DIESTER PHOSPHODIESTERASE"/>
    <property type="match status" value="1"/>
</dbReference>
<comment type="catalytic activity">
    <reaction evidence="6">
        <text>a sn-glycero-3-phosphodiester + H2O = an alcohol + sn-glycerol 3-phosphate + H(+)</text>
        <dbReference type="Rhea" id="RHEA:12969"/>
        <dbReference type="ChEBI" id="CHEBI:15377"/>
        <dbReference type="ChEBI" id="CHEBI:15378"/>
        <dbReference type="ChEBI" id="CHEBI:30879"/>
        <dbReference type="ChEBI" id="CHEBI:57597"/>
        <dbReference type="ChEBI" id="CHEBI:83408"/>
        <dbReference type="EC" id="3.1.4.46"/>
    </reaction>
</comment>
<dbReference type="PROSITE" id="PS51704">
    <property type="entry name" value="GP_PDE"/>
    <property type="match status" value="1"/>
</dbReference>
<keyword evidence="10" id="KW-1185">Reference proteome</keyword>
<evidence type="ECO:0000256" key="5">
    <source>
        <dbReference type="ARBA" id="ARBA00022801"/>
    </source>
</evidence>
<dbReference type="PANTHER" id="PTHR43620:SF7">
    <property type="entry name" value="GLYCEROPHOSPHODIESTER PHOSPHODIESTERASE GDPD5-RELATED"/>
    <property type="match status" value="1"/>
</dbReference>
<keyword evidence="3 7" id="KW-0732">Signal</keyword>
<evidence type="ECO:0000259" key="8">
    <source>
        <dbReference type="PROSITE" id="PS51704"/>
    </source>
</evidence>
<evidence type="ECO:0000256" key="6">
    <source>
        <dbReference type="ARBA" id="ARBA00047512"/>
    </source>
</evidence>
<dbReference type="InterPro" id="IPR030395">
    <property type="entry name" value="GP_PDE_dom"/>
</dbReference>
<reference evidence="9 10" key="1">
    <citation type="submission" date="2024-02" db="EMBL/GenBank/DDBJ databases">
        <title>De novo assembly and annotation of 12 fungi associated with fruit tree decline syndrome in Ontario, Canada.</title>
        <authorList>
            <person name="Sulman M."/>
            <person name="Ellouze W."/>
            <person name="Ilyukhin E."/>
        </authorList>
    </citation>
    <scope>NUCLEOTIDE SEQUENCE [LARGE SCALE GENOMIC DNA]</scope>
    <source>
        <strain evidence="9 10">M11/M66-122</strain>
    </source>
</reference>
<keyword evidence="4" id="KW-0319">Glycerol metabolism</keyword>
<proteinExistence type="inferred from homology"/>
<dbReference type="Pfam" id="PF03009">
    <property type="entry name" value="GDPD"/>
    <property type="match status" value="1"/>
</dbReference>
<comment type="caution">
    <text evidence="9">The sequence shown here is derived from an EMBL/GenBank/DDBJ whole genome shotgun (WGS) entry which is preliminary data.</text>
</comment>
<evidence type="ECO:0000313" key="9">
    <source>
        <dbReference type="EMBL" id="KAK7753096.1"/>
    </source>
</evidence>
<evidence type="ECO:0000256" key="7">
    <source>
        <dbReference type="SAM" id="SignalP"/>
    </source>
</evidence>
<dbReference type="AlphaFoldDB" id="A0AAN9YQ33"/>
<evidence type="ECO:0000256" key="1">
    <source>
        <dbReference type="ARBA" id="ARBA00007277"/>
    </source>
</evidence>